<gene>
    <name evidence="1" type="ORF">X975_21598</name>
</gene>
<protein>
    <submittedName>
        <fullName evidence="1">Uncharacterized protein</fullName>
    </submittedName>
</protein>
<reference evidence="1 2" key="1">
    <citation type="submission" date="2013-11" db="EMBL/GenBank/DDBJ databases">
        <title>Genome sequencing of Stegodyphus mimosarum.</title>
        <authorList>
            <person name="Bechsgaard J."/>
        </authorList>
    </citation>
    <scope>NUCLEOTIDE SEQUENCE [LARGE SCALE GENOMIC DNA]</scope>
</reference>
<evidence type="ECO:0000313" key="2">
    <source>
        <dbReference type="Proteomes" id="UP000054359"/>
    </source>
</evidence>
<proteinExistence type="predicted"/>
<dbReference type="EMBL" id="KK119900">
    <property type="protein sequence ID" value="KFM77024.1"/>
    <property type="molecule type" value="Genomic_DNA"/>
</dbReference>
<accession>A0A087UI35</accession>
<evidence type="ECO:0000313" key="1">
    <source>
        <dbReference type="EMBL" id="KFM77024.1"/>
    </source>
</evidence>
<sequence length="59" mass="7139">MFFRTLFKSYFLSNVINSFNFWRIATSIFFFVQFSSSWKHMVGCYQSNEKGPQDDDEYV</sequence>
<keyword evidence="2" id="KW-1185">Reference proteome</keyword>
<feature type="non-terminal residue" evidence="1">
    <location>
        <position position="59"/>
    </location>
</feature>
<dbReference type="Proteomes" id="UP000054359">
    <property type="component" value="Unassembled WGS sequence"/>
</dbReference>
<dbReference type="AlphaFoldDB" id="A0A087UI35"/>
<name>A0A087UI35_STEMI</name>
<organism evidence="1 2">
    <name type="scientific">Stegodyphus mimosarum</name>
    <name type="common">African social velvet spider</name>
    <dbReference type="NCBI Taxonomy" id="407821"/>
    <lineage>
        <taxon>Eukaryota</taxon>
        <taxon>Metazoa</taxon>
        <taxon>Ecdysozoa</taxon>
        <taxon>Arthropoda</taxon>
        <taxon>Chelicerata</taxon>
        <taxon>Arachnida</taxon>
        <taxon>Araneae</taxon>
        <taxon>Araneomorphae</taxon>
        <taxon>Entelegynae</taxon>
        <taxon>Eresoidea</taxon>
        <taxon>Eresidae</taxon>
        <taxon>Stegodyphus</taxon>
    </lineage>
</organism>